<accession>A0A7J7Z570</accession>
<feature type="transmembrane region" description="Helical" evidence="1">
    <location>
        <begin position="16"/>
        <end position="35"/>
    </location>
</feature>
<keyword evidence="1" id="KW-0812">Transmembrane</keyword>
<name>A0A7J7Z570_MYOMY</name>
<dbReference type="AlphaFoldDB" id="A0A7J7Z570"/>
<keyword evidence="1" id="KW-0472">Membrane</keyword>
<dbReference type="Proteomes" id="UP000527355">
    <property type="component" value="Unassembled WGS sequence"/>
</dbReference>
<protein>
    <submittedName>
        <fullName evidence="2">Uncharacterized protein</fullName>
    </submittedName>
</protein>
<proteinExistence type="predicted"/>
<keyword evidence="3" id="KW-1185">Reference proteome</keyword>
<comment type="caution">
    <text evidence="2">The sequence shown here is derived from an EMBL/GenBank/DDBJ whole genome shotgun (WGS) entry which is preliminary data.</text>
</comment>
<keyword evidence="1" id="KW-1133">Transmembrane helix</keyword>
<organism evidence="2 3">
    <name type="scientific">Myotis myotis</name>
    <name type="common">Greater mouse-eared bat</name>
    <name type="synonym">Vespertilio myotis</name>
    <dbReference type="NCBI Taxonomy" id="51298"/>
    <lineage>
        <taxon>Eukaryota</taxon>
        <taxon>Metazoa</taxon>
        <taxon>Chordata</taxon>
        <taxon>Craniata</taxon>
        <taxon>Vertebrata</taxon>
        <taxon>Euteleostomi</taxon>
        <taxon>Mammalia</taxon>
        <taxon>Eutheria</taxon>
        <taxon>Laurasiatheria</taxon>
        <taxon>Chiroptera</taxon>
        <taxon>Yangochiroptera</taxon>
        <taxon>Vespertilionidae</taxon>
        <taxon>Myotis</taxon>
    </lineage>
</organism>
<evidence type="ECO:0000256" key="1">
    <source>
        <dbReference type="SAM" id="Phobius"/>
    </source>
</evidence>
<evidence type="ECO:0000313" key="2">
    <source>
        <dbReference type="EMBL" id="KAF6369407.1"/>
    </source>
</evidence>
<evidence type="ECO:0000313" key="3">
    <source>
        <dbReference type="Proteomes" id="UP000527355"/>
    </source>
</evidence>
<sequence length="143" mass="16333">MPFTSKALTCNKGSEVFIVSAIFIFFSTIPEYQIIHPFFHSLIQSQVHSFNNKNNLFFYFKSLSLKLLHMSPFPPPFSPPLTSSSPSPPTTPGLYHPIVCAHGLFIYAHKFFPLQFNSLFHASMSLGLQYFVHQFILFIQIIS</sequence>
<reference evidence="2 3" key="1">
    <citation type="journal article" date="2020" name="Nature">
        <title>Six reference-quality genomes reveal evolution of bat adaptations.</title>
        <authorList>
            <person name="Jebb D."/>
            <person name="Huang Z."/>
            <person name="Pippel M."/>
            <person name="Hughes G.M."/>
            <person name="Lavrichenko K."/>
            <person name="Devanna P."/>
            <person name="Winkler S."/>
            <person name="Jermiin L.S."/>
            <person name="Skirmuntt E.C."/>
            <person name="Katzourakis A."/>
            <person name="Burkitt-Gray L."/>
            <person name="Ray D.A."/>
            <person name="Sullivan K.A.M."/>
            <person name="Roscito J.G."/>
            <person name="Kirilenko B.M."/>
            <person name="Davalos L.M."/>
            <person name="Corthals A.P."/>
            <person name="Power M.L."/>
            <person name="Jones G."/>
            <person name="Ransome R.D."/>
            <person name="Dechmann D.K.N."/>
            <person name="Locatelli A.G."/>
            <person name="Puechmaille S.J."/>
            <person name="Fedrigo O."/>
            <person name="Jarvis E.D."/>
            <person name="Hiller M."/>
            <person name="Vernes S.C."/>
            <person name="Myers E.W."/>
            <person name="Teeling E.C."/>
        </authorList>
    </citation>
    <scope>NUCLEOTIDE SEQUENCE [LARGE SCALE GENOMIC DNA]</scope>
    <source>
        <strain evidence="2">MMyoMyo1</strain>
        <tissue evidence="2">Flight muscle</tissue>
    </source>
</reference>
<gene>
    <name evidence="2" type="ORF">mMyoMyo1_010747</name>
</gene>
<dbReference type="EMBL" id="JABWUV010000003">
    <property type="protein sequence ID" value="KAF6369407.1"/>
    <property type="molecule type" value="Genomic_DNA"/>
</dbReference>